<feature type="domain" description="PDZ" evidence="5">
    <location>
        <begin position="117"/>
        <end position="188"/>
    </location>
</feature>
<evidence type="ECO:0000313" key="6">
    <source>
        <dbReference type="EMBL" id="EGD81694.1"/>
    </source>
</evidence>
<dbReference type="GO" id="GO:0016010">
    <property type="term" value="C:dystrophin-associated glycoprotein complex"/>
    <property type="evidence" value="ECO:0007669"/>
    <property type="project" value="TreeGrafter"/>
</dbReference>
<gene>
    <name evidence="6" type="ORF">PTSG_02407</name>
</gene>
<dbReference type="InterPro" id="IPR015482">
    <property type="entry name" value="Syntrophin"/>
</dbReference>
<evidence type="ECO:0000256" key="1">
    <source>
        <dbReference type="ARBA" id="ARBA00004245"/>
    </source>
</evidence>
<dbReference type="Gene3D" id="2.30.42.10">
    <property type="match status" value="1"/>
</dbReference>
<evidence type="ECO:0000256" key="2">
    <source>
        <dbReference type="ARBA" id="ARBA00010798"/>
    </source>
</evidence>
<dbReference type="InterPro" id="IPR036034">
    <property type="entry name" value="PDZ_sf"/>
</dbReference>
<reference evidence="6" key="1">
    <citation type="submission" date="2009-08" db="EMBL/GenBank/DDBJ databases">
        <title>Annotation of Salpingoeca rosetta.</title>
        <authorList>
            <consortium name="The Broad Institute Genome Sequencing Platform"/>
            <person name="Russ C."/>
            <person name="Cuomo C."/>
            <person name="Burger G."/>
            <person name="Gray M.W."/>
            <person name="Holland P.W.H."/>
            <person name="King N."/>
            <person name="Lang F.B.F."/>
            <person name="Roger A.J."/>
            <person name="Ruiz-Trillo I."/>
            <person name="Young S.K."/>
            <person name="Zeng Q."/>
            <person name="Gargeya S."/>
            <person name="Alvarado L."/>
            <person name="Berlin A."/>
            <person name="Chapman S.B."/>
            <person name="Chen Z."/>
            <person name="Freedman E."/>
            <person name="Gellesch M."/>
            <person name="Goldberg J."/>
            <person name="Griggs A."/>
            <person name="Gujja S."/>
            <person name="Heilman E."/>
            <person name="Heiman D."/>
            <person name="Howarth C."/>
            <person name="Mehta T."/>
            <person name="Neiman D."/>
            <person name="Pearson M."/>
            <person name="Roberts A."/>
            <person name="Saif S."/>
            <person name="Shea T."/>
            <person name="Shenoy N."/>
            <person name="Sisk P."/>
            <person name="Stolte C."/>
            <person name="Sykes S."/>
            <person name="White J."/>
            <person name="Yandava C."/>
            <person name="Haas B."/>
            <person name="Nusbaum C."/>
            <person name="Birren B."/>
        </authorList>
    </citation>
    <scope>NUCLEOTIDE SEQUENCE</scope>
    <source>
        <strain evidence="6">ATCC 50818</strain>
    </source>
</reference>
<proteinExistence type="inferred from homology"/>
<feature type="compositionally biased region" description="Basic residues" evidence="4">
    <location>
        <begin position="1"/>
        <end position="14"/>
    </location>
</feature>
<dbReference type="OrthoDB" id="409749at2759"/>
<evidence type="ECO:0000259" key="5">
    <source>
        <dbReference type="PROSITE" id="PS50106"/>
    </source>
</evidence>
<organism evidence="6 7">
    <name type="scientific">Salpingoeca rosetta (strain ATCC 50818 / BSB-021)</name>
    <dbReference type="NCBI Taxonomy" id="946362"/>
    <lineage>
        <taxon>Eukaryota</taxon>
        <taxon>Choanoflagellata</taxon>
        <taxon>Craspedida</taxon>
        <taxon>Salpingoecidae</taxon>
        <taxon>Salpingoeca</taxon>
    </lineage>
</organism>
<dbReference type="SMART" id="SM00228">
    <property type="entry name" value="PDZ"/>
    <property type="match status" value="1"/>
</dbReference>
<name>F2U242_SALR5</name>
<accession>F2U242</accession>
<dbReference type="Proteomes" id="UP000007799">
    <property type="component" value="Unassembled WGS sequence"/>
</dbReference>
<dbReference type="RefSeq" id="XP_004996898.1">
    <property type="nucleotide sequence ID" value="XM_004996841.1"/>
</dbReference>
<dbReference type="EMBL" id="GL832959">
    <property type="protein sequence ID" value="EGD81694.1"/>
    <property type="molecule type" value="Genomic_DNA"/>
</dbReference>
<feature type="region of interest" description="Disordered" evidence="4">
    <location>
        <begin position="1"/>
        <end position="24"/>
    </location>
</feature>
<dbReference type="FunCoup" id="F2U242">
    <property type="interactions" value="368"/>
</dbReference>
<dbReference type="SUPFAM" id="SSF50156">
    <property type="entry name" value="PDZ domain-like"/>
    <property type="match status" value="1"/>
</dbReference>
<protein>
    <recommendedName>
        <fullName evidence="5">PDZ domain-containing protein</fullName>
    </recommendedName>
</protein>
<keyword evidence="3" id="KW-0963">Cytoplasm</keyword>
<dbReference type="GO" id="GO:0005856">
    <property type="term" value="C:cytoskeleton"/>
    <property type="evidence" value="ECO:0007669"/>
    <property type="project" value="UniProtKB-SubCell"/>
</dbReference>
<sequence>MSRFLFRRSKHAQQVKKAGGGEAAQPSIRDVNYQHLKQFRAEQGMRGQTEYFVDWGEARQRSEAQRDDFLQMRGPDGSWQDVRVVLHSTHLSILRLATEQQQDHIQRAHRRLEKPREVVIHKSPGETLGMSIKGGKEHRLPILLSQIREGGPVDFSKACFVGDEILEVNGVSIRHVTQDEAIDIIQATYPLSEVRLVLRFYLAAHHQLVSDYLRAPDTSPALYRQQKWQQVMAIPLEYCSVSYFQGHTAHRREQESFLVQAALDVNKRAVLRPPFGRVEKMQEWVRAIRAARDNLPCQQMAKADPPLDFTGRVVHIGRVHERLTDGTWRDLFLVLTDHDIALHTSPPTQPSDLDHPRWGGFPLLATRLVKGTRKPTADDPLDARELEQGCFMLKVCGGLSFYLSAGSPEMALRLRVMIEKRTDAAVRTAGAITYSARHEWDVALTVNWQTGLWLNNDLPGDKSLIWHHPFAHLRTVEVRNANTLRFRFAETTAAILVDNPELVKFVITTFMACHLRSREETQVLSVA</sequence>
<comment type="subcellular location">
    <subcellularLocation>
        <location evidence="1">Cytoplasm</location>
        <location evidence="1">Cytoskeleton</location>
    </subcellularLocation>
</comment>
<evidence type="ECO:0000256" key="3">
    <source>
        <dbReference type="ARBA" id="ARBA00023212"/>
    </source>
</evidence>
<dbReference type="PANTHER" id="PTHR10554:SF1">
    <property type="entry name" value="FI16515P1"/>
    <property type="match status" value="1"/>
</dbReference>
<keyword evidence="7" id="KW-1185">Reference proteome</keyword>
<dbReference type="InterPro" id="IPR001478">
    <property type="entry name" value="PDZ"/>
</dbReference>
<keyword evidence="3" id="KW-0206">Cytoskeleton</keyword>
<dbReference type="eggNOG" id="KOG3549">
    <property type="taxonomic scope" value="Eukaryota"/>
</dbReference>
<dbReference type="PROSITE" id="PS50106">
    <property type="entry name" value="PDZ"/>
    <property type="match status" value="1"/>
</dbReference>
<dbReference type="GeneID" id="16077490"/>
<dbReference type="AlphaFoldDB" id="F2U242"/>
<evidence type="ECO:0000313" key="7">
    <source>
        <dbReference type="Proteomes" id="UP000007799"/>
    </source>
</evidence>
<dbReference type="OMA" id="DLRCCPK"/>
<dbReference type="KEGG" id="sre:PTSG_02407"/>
<dbReference type="InParanoid" id="F2U242"/>
<dbReference type="GO" id="GO:0005198">
    <property type="term" value="F:structural molecule activity"/>
    <property type="evidence" value="ECO:0007669"/>
    <property type="project" value="InterPro"/>
</dbReference>
<comment type="similarity">
    <text evidence="2">Belongs to the syntrophin family.</text>
</comment>
<dbReference type="PANTHER" id="PTHR10554">
    <property type="entry name" value="SYNTROPHIN"/>
    <property type="match status" value="1"/>
</dbReference>
<dbReference type="STRING" id="946362.F2U242"/>
<dbReference type="Pfam" id="PF00595">
    <property type="entry name" value="PDZ"/>
    <property type="match status" value="1"/>
</dbReference>
<evidence type="ECO:0000256" key="4">
    <source>
        <dbReference type="SAM" id="MobiDB-lite"/>
    </source>
</evidence>